<evidence type="ECO:0000313" key="7">
    <source>
        <dbReference type="Proteomes" id="UP000476934"/>
    </source>
</evidence>
<keyword evidence="7" id="KW-1185">Reference proteome</keyword>
<evidence type="ECO:0000256" key="2">
    <source>
        <dbReference type="ARBA" id="ARBA00005983"/>
    </source>
</evidence>
<gene>
    <name evidence="6" type="ORF">G4D61_13625</name>
</gene>
<dbReference type="EMBL" id="JAAIWK010000024">
    <property type="protein sequence ID" value="NEY20991.1"/>
    <property type="molecule type" value="Genomic_DNA"/>
</dbReference>
<dbReference type="RefSeq" id="WP_051476292.1">
    <property type="nucleotide sequence ID" value="NZ_JAAIWK010000024.1"/>
</dbReference>
<evidence type="ECO:0000259" key="5">
    <source>
        <dbReference type="PROSITE" id="PS50146"/>
    </source>
</evidence>
<accession>A0A6M0P8U0</accession>
<dbReference type="PROSITE" id="PS50146">
    <property type="entry name" value="DAGK"/>
    <property type="match status" value="1"/>
</dbReference>
<name>A0A6M0P8U0_9BACI</name>
<proteinExistence type="inferred from homology"/>
<reference evidence="6 7" key="1">
    <citation type="submission" date="2020-02" db="EMBL/GenBank/DDBJ databases">
        <authorList>
            <person name="Feng H."/>
        </authorList>
    </citation>
    <scope>NUCLEOTIDE SEQUENCE [LARGE SCALE GENOMIC DNA]</scope>
    <source>
        <strain evidence="6 7">Gsoil 114</strain>
    </source>
</reference>
<comment type="caution">
    <text evidence="6">The sequence shown here is derived from an EMBL/GenBank/DDBJ whole genome shotgun (WGS) entry which is preliminary data.</text>
</comment>
<keyword evidence="6" id="KW-0808">Transferase</keyword>
<comment type="cofactor">
    <cofactor evidence="1">
        <name>Mg(2+)</name>
        <dbReference type="ChEBI" id="CHEBI:18420"/>
    </cofactor>
</comment>
<dbReference type="PANTHER" id="PTHR12358:SF54">
    <property type="entry name" value="SPHINGOSINE KINASE RELATED PROTEIN"/>
    <property type="match status" value="1"/>
</dbReference>
<dbReference type="OrthoDB" id="9786026at2"/>
<keyword evidence="4" id="KW-0067">ATP-binding</keyword>
<dbReference type="PANTHER" id="PTHR12358">
    <property type="entry name" value="SPHINGOSINE KINASE"/>
    <property type="match status" value="1"/>
</dbReference>
<evidence type="ECO:0000313" key="6">
    <source>
        <dbReference type="EMBL" id="NEY20991.1"/>
    </source>
</evidence>
<keyword evidence="3" id="KW-0547">Nucleotide-binding</keyword>
<dbReference type="SMART" id="SM00046">
    <property type="entry name" value="DAGKc"/>
    <property type="match status" value="1"/>
</dbReference>
<evidence type="ECO:0000256" key="4">
    <source>
        <dbReference type="ARBA" id="ARBA00022840"/>
    </source>
</evidence>
<dbReference type="InterPro" id="IPR016064">
    <property type="entry name" value="NAD/diacylglycerol_kinase_sf"/>
</dbReference>
<dbReference type="AlphaFoldDB" id="A0A6M0P8U0"/>
<reference evidence="6 7" key="2">
    <citation type="submission" date="2020-03" db="EMBL/GenBank/DDBJ databases">
        <title>Bacillus aquiflavi sp. nov., isolated from yellow water of strong flavor Chinese baijiu in Yibin region of China.</title>
        <authorList>
            <person name="Xie J."/>
        </authorList>
    </citation>
    <scope>NUCLEOTIDE SEQUENCE [LARGE SCALE GENOMIC DNA]</scope>
    <source>
        <strain evidence="6 7">Gsoil 114</strain>
    </source>
</reference>
<comment type="similarity">
    <text evidence="2">Belongs to the diacylglycerol/lipid kinase family.</text>
</comment>
<evidence type="ECO:0000256" key="3">
    <source>
        <dbReference type="ARBA" id="ARBA00022741"/>
    </source>
</evidence>
<dbReference type="Gene3D" id="3.40.50.10330">
    <property type="entry name" value="Probable inorganic polyphosphate/atp-NAD kinase, domain 1"/>
    <property type="match status" value="1"/>
</dbReference>
<protein>
    <submittedName>
        <fullName evidence="6">Acylglycerol kinase family protein</fullName>
    </submittedName>
</protein>
<dbReference type="GO" id="GO:0005524">
    <property type="term" value="F:ATP binding"/>
    <property type="evidence" value="ECO:0007669"/>
    <property type="project" value="UniProtKB-KW"/>
</dbReference>
<feature type="domain" description="DAGKc" evidence="5">
    <location>
        <begin position="1"/>
        <end position="122"/>
    </location>
</feature>
<evidence type="ECO:0000256" key="1">
    <source>
        <dbReference type="ARBA" id="ARBA00001946"/>
    </source>
</evidence>
<dbReference type="InterPro" id="IPR001206">
    <property type="entry name" value="Diacylglycerol_kinase_cat_dom"/>
</dbReference>
<organism evidence="6 7">
    <name type="scientific">Heyndrickxia ginsengihumi</name>
    <dbReference type="NCBI Taxonomy" id="363870"/>
    <lineage>
        <taxon>Bacteria</taxon>
        <taxon>Bacillati</taxon>
        <taxon>Bacillota</taxon>
        <taxon>Bacilli</taxon>
        <taxon>Bacillales</taxon>
        <taxon>Bacillaceae</taxon>
        <taxon>Heyndrickxia</taxon>
    </lineage>
</organism>
<keyword evidence="6" id="KW-0418">Kinase</keyword>
<dbReference type="Pfam" id="PF00781">
    <property type="entry name" value="DAGK_cat"/>
    <property type="match status" value="1"/>
</dbReference>
<dbReference type="InterPro" id="IPR050187">
    <property type="entry name" value="Lipid_Phosphate_FormReg"/>
</dbReference>
<sequence length="122" mass="13578">MKEVVFIVNPAAKNGAALRTWNKIEKMLKEKIEFEVYYSKRAGHAKKLAAHLAIEKQHPFLLVAVGGDGTIHEVVNGIISHPHVIIAYIPAGSGNDFSRGYKLPQNPQKCARIIFDRMSTNI</sequence>
<dbReference type="GO" id="GO:0016301">
    <property type="term" value="F:kinase activity"/>
    <property type="evidence" value="ECO:0007669"/>
    <property type="project" value="UniProtKB-KW"/>
</dbReference>
<dbReference type="InterPro" id="IPR017438">
    <property type="entry name" value="ATP-NAD_kinase_N"/>
</dbReference>
<dbReference type="Proteomes" id="UP000476934">
    <property type="component" value="Unassembled WGS sequence"/>
</dbReference>
<dbReference type="SUPFAM" id="SSF111331">
    <property type="entry name" value="NAD kinase/diacylglycerol kinase-like"/>
    <property type="match status" value="1"/>
</dbReference>